<sequence>MLVLLRDPLGSRTVIDETTGKAVTVDAPVPLP</sequence>
<evidence type="ECO:0000313" key="2">
    <source>
        <dbReference type="Proteomes" id="UP000035720"/>
    </source>
</evidence>
<keyword evidence="2" id="KW-1185">Reference proteome</keyword>
<proteinExistence type="predicted"/>
<reference evidence="1 2" key="1">
    <citation type="journal article" date="2013" name="ISME J.">
        <title>A metabolic model for members of the genus Tetrasphaera involved in enhanced biological phosphorus removal.</title>
        <authorList>
            <person name="Kristiansen R."/>
            <person name="Nguyen H.T.T."/>
            <person name="Saunders A.M."/>
            <person name="Nielsen J.L."/>
            <person name="Wimmer R."/>
            <person name="Le V.Q."/>
            <person name="McIlroy S.J."/>
            <person name="Petrovski S."/>
            <person name="Seviour R.J."/>
            <person name="Calteau A."/>
            <person name="Nielsen K.L."/>
            <person name="Nielsen P.H."/>
        </authorList>
    </citation>
    <scope>NUCLEOTIDE SEQUENCE [LARGE SCALE GENOMIC DNA]</scope>
    <source>
        <strain evidence="1 2">Ben 74</strain>
    </source>
</reference>
<dbReference type="Proteomes" id="UP000035720">
    <property type="component" value="Unassembled WGS sequence"/>
</dbReference>
<evidence type="ECO:0000313" key="1">
    <source>
        <dbReference type="EMBL" id="CCI53435.1"/>
    </source>
</evidence>
<comment type="caution">
    <text evidence="1">The sequence shown here is derived from an EMBL/GenBank/DDBJ whole genome shotgun (WGS) entry which is preliminary data.</text>
</comment>
<protein>
    <submittedName>
        <fullName evidence="1">Uncharacterized protein</fullName>
    </submittedName>
</protein>
<dbReference type="AlphaFoldDB" id="A0A077MC61"/>
<gene>
    <name evidence="1" type="ORF">BN13_390052</name>
</gene>
<organism evidence="1 2">
    <name type="scientific">Nostocoides jenkinsii Ben 74</name>
    <dbReference type="NCBI Taxonomy" id="1193518"/>
    <lineage>
        <taxon>Bacteria</taxon>
        <taxon>Bacillati</taxon>
        <taxon>Actinomycetota</taxon>
        <taxon>Actinomycetes</taxon>
        <taxon>Micrococcales</taxon>
        <taxon>Intrasporangiaceae</taxon>
        <taxon>Nostocoides</taxon>
    </lineage>
</organism>
<dbReference type="EMBL" id="CAJC01000149">
    <property type="protein sequence ID" value="CCI53435.1"/>
    <property type="molecule type" value="Genomic_DNA"/>
</dbReference>
<name>A0A077MC61_9MICO</name>
<accession>A0A077MC61</accession>